<evidence type="ECO:0000313" key="3">
    <source>
        <dbReference type="Proteomes" id="UP000198356"/>
    </source>
</evidence>
<dbReference type="RefSeq" id="WP_089406469.1">
    <property type="nucleotide sequence ID" value="NZ_FZOU01000001.1"/>
</dbReference>
<reference evidence="2 3" key="1">
    <citation type="submission" date="2017-06" db="EMBL/GenBank/DDBJ databases">
        <authorList>
            <person name="Kim H.J."/>
            <person name="Triplett B.A."/>
        </authorList>
    </citation>
    <scope>NUCLEOTIDE SEQUENCE [LARGE SCALE GENOMIC DNA]</scope>
    <source>
        <strain evidence="2 3">DSM 18704</strain>
    </source>
</reference>
<protein>
    <submittedName>
        <fullName evidence="2">Uncharacterized protein</fullName>
    </submittedName>
</protein>
<gene>
    <name evidence="2" type="ORF">SAMN05421770_101131</name>
</gene>
<feature type="region of interest" description="Disordered" evidence="1">
    <location>
        <begin position="83"/>
        <end position="106"/>
    </location>
</feature>
<evidence type="ECO:0000256" key="1">
    <source>
        <dbReference type="SAM" id="MobiDB-lite"/>
    </source>
</evidence>
<dbReference type="EMBL" id="FZOU01000001">
    <property type="protein sequence ID" value="SNS24055.1"/>
    <property type="molecule type" value="Genomic_DNA"/>
</dbReference>
<dbReference type="Proteomes" id="UP000198356">
    <property type="component" value="Unassembled WGS sequence"/>
</dbReference>
<organism evidence="2 3">
    <name type="scientific">Granulicella rosea</name>
    <dbReference type="NCBI Taxonomy" id="474952"/>
    <lineage>
        <taxon>Bacteria</taxon>
        <taxon>Pseudomonadati</taxon>
        <taxon>Acidobacteriota</taxon>
        <taxon>Terriglobia</taxon>
        <taxon>Terriglobales</taxon>
        <taxon>Acidobacteriaceae</taxon>
        <taxon>Granulicella</taxon>
    </lineage>
</organism>
<evidence type="ECO:0000313" key="2">
    <source>
        <dbReference type="EMBL" id="SNS24055.1"/>
    </source>
</evidence>
<dbReference type="AlphaFoldDB" id="A0A239CV17"/>
<keyword evidence="3" id="KW-1185">Reference proteome</keyword>
<proteinExistence type="predicted"/>
<accession>A0A239CV17</accession>
<name>A0A239CV17_9BACT</name>
<sequence>MLITLTGGTAPANLVAALLNLANNSSLNTTALFELAPANAPFQPALNIPPPDFTIHLSSPTTLQLSATAVTLPQTAVGNSLNGTGQWRFGRESSSEGQILRAGLAR</sequence>